<protein>
    <submittedName>
        <fullName evidence="2">Uncharacterized protein</fullName>
    </submittedName>
</protein>
<reference evidence="2" key="1">
    <citation type="submission" date="2023-07" db="EMBL/GenBank/DDBJ databases">
        <title>Sequencing the genomes of 1000 actinobacteria strains.</title>
        <authorList>
            <person name="Klenk H.-P."/>
        </authorList>
    </citation>
    <scope>NUCLEOTIDE SEQUENCE</scope>
    <source>
        <strain evidence="2">DSM 107476</strain>
    </source>
</reference>
<comment type="caution">
    <text evidence="2">The sequence shown here is derived from an EMBL/GenBank/DDBJ whole genome shotgun (WGS) entry which is preliminary data.</text>
</comment>
<dbReference type="EMBL" id="JAVDXZ010000001">
    <property type="protein sequence ID" value="MDR7330323.1"/>
    <property type="molecule type" value="Genomic_DNA"/>
</dbReference>
<dbReference type="NCBIfam" id="NF033938">
    <property type="entry name" value="porH_2"/>
    <property type="match status" value="1"/>
</dbReference>
<sequence length="80" mass="8416">MDLTVYVDLLDDFATFAGAIKDFLTLPVELLQNLFNLEADVEFETTSSALDAFSSTDAENGAEAGAEASTSSLSSVEADS</sequence>
<proteinExistence type="predicted"/>
<dbReference type="Proteomes" id="UP001180840">
    <property type="component" value="Unassembled WGS sequence"/>
</dbReference>
<feature type="region of interest" description="Disordered" evidence="1">
    <location>
        <begin position="57"/>
        <end position="80"/>
    </location>
</feature>
<feature type="compositionally biased region" description="Low complexity" evidence="1">
    <location>
        <begin position="58"/>
        <end position="80"/>
    </location>
</feature>
<keyword evidence="3" id="KW-1185">Reference proteome</keyword>
<organism evidence="2 3">
    <name type="scientific">Corynebacterium guangdongense</name>
    <dbReference type="NCBI Taxonomy" id="1783348"/>
    <lineage>
        <taxon>Bacteria</taxon>
        <taxon>Bacillati</taxon>
        <taxon>Actinomycetota</taxon>
        <taxon>Actinomycetes</taxon>
        <taxon>Mycobacteriales</taxon>
        <taxon>Corynebacteriaceae</taxon>
        <taxon>Corynebacterium</taxon>
    </lineage>
</organism>
<evidence type="ECO:0000256" key="1">
    <source>
        <dbReference type="SAM" id="MobiDB-lite"/>
    </source>
</evidence>
<evidence type="ECO:0000313" key="2">
    <source>
        <dbReference type="EMBL" id="MDR7330323.1"/>
    </source>
</evidence>
<accession>A0ABU1ZZG2</accession>
<name>A0ABU1ZZG2_9CORY</name>
<evidence type="ECO:0000313" key="3">
    <source>
        <dbReference type="Proteomes" id="UP001180840"/>
    </source>
</evidence>
<gene>
    <name evidence="2" type="ORF">J2S39_001999</name>
</gene>
<dbReference type="RefSeq" id="WP_290195892.1">
    <property type="nucleotide sequence ID" value="NZ_CP047654.1"/>
</dbReference>